<keyword evidence="4" id="KW-0963">Cytoplasm</keyword>
<protein>
    <recommendedName>
        <fullName evidence="10">Peptidyl-prolyl cis-trans isomerase</fullName>
        <ecNumber evidence="10">5.2.1.8</ecNumber>
    </recommendedName>
</protein>
<dbReference type="GO" id="GO:0042026">
    <property type="term" value="P:protein refolding"/>
    <property type="evidence" value="ECO:0007669"/>
    <property type="project" value="UniProtKB-ARBA"/>
</dbReference>
<evidence type="ECO:0000256" key="4">
    <source>
        <dbReference type="ARBA" id="ARBA00022490"/>
    </source>
</evidence>
<dbReference type="Proteomes" id="UP000501466">
    <property type="component" value="Chromosome"/>
</dbReference>
<sequence>MKIKKGCEVTFHYELRDEKGELIDSTFGGEPVHYVHGEGELISGLEEFLEGEEPGFTARVTISPEDGYGVRTEDLVVYAEADNFDDSVELKVGEVVETEDPDGETIEFVITEIDGDKVFLDGNHPLADKTLDYKIEVLEVA</sequence>
<accession>A0A6F8PP87</accession>
<keyword evidence="6" id="KW-0143">Chaperone</keyword>
<keyword evidence="5 9" id="KW-0697">Rotamase</keyword>
<evidence type="ECO:0000313" key="13">
    <source>
        <dbReference type="Proteomes" id="UP000501466"/>
    </source>
</evidence>
<comment type="function">
    <text evidence="8">Also involved in hydrogenase metallocenter assembly, probably by participating in the nickel insertion step. This function in hydrogenase biosynthesis requires chaperone activity and the presence of the metal-binding domain, but not PPIase activity.</text>
</comment>
<dbReference type="EMBL" id="AP021888">
    <property type="protein sequence ID" value="BBP43915.1"/>
    <property type="molecule type" value="Genomic_DNA"/>
</dbReference>
<dbReference type="EC" id="5.2.1.8" evidence="10"/>
<comment type="similarity">
    <text evidence="3 10">Belongs to the FKBP-type PPIase family.</text>
</comment>
<evidence type="ECO:0000256" key="2">
    <source>
        <dbReference type="ARBA" id="ARBA00004496"/>
    </source>
</evidence>
<dbReference type="PANTHER" id="PTHR47861">
    <property type="entry name" value="FKBP-TYPE PEPTIDYL-PROLYL CIS-TRANS ISOMERASE SLYD"/>
    <property type="match status" value="1"/>
</dbReference>
<dbReference type="InterPro" id="IPR046357">
    <property type="entry name" value="PPIase_dom_sf"/>
</dbReference>
<proteinExistence type="inferred from homology"/>
<comment type="subcellular location">
    <subcellularLocation>
        <location evidence="2">Cytoplasm</location>
    </subcellularLocation>
</comment>
<evidence type="ECO:0000259" key="11">
    <source>
        <dbReference type="PROSITE" id="PS50059"/>
    </source>
</evidence>
<dbReference type="GO" id="GO:0005737">
    <property type="term" value="C:cytoplasm"/>
    <property type="evidence" value="ECO:0007669"/>
    <property type="project" value="UniProtKB-SubCell"/>
</dbReference>
<organism evidence="12 13">
    <name type="scientific">Thiosulfativibrio zosterae</name>
    <dbReference type="NCBI Taxonomy" id="2675053"/>
    <lineage>
        <taxon>Bacteria</taxon>
        <taxon>Pseudomonadati</taxon>
        <taxon>Pseudomonadota</taxon>
        <taxon>Gammaproteobacteria</taxon>
        <taxon>Thiotrichales</taxon>
        <taxon>Piscirickettsiaceae</taxon>
        <taxon>Thiosulfativibrio</taxon>
    </lineage>
</organism>
<reference evidence="13" key="1">
    <citation type="submission" date="2019-11" db="EMBL/GenBank/DDBJ databases">
        <title>Isolation and characterization of two novel species in the genus Thiomicrorhabdus.</title>
        <authorList>
            <person name="Mochizuki J."/>
            <person name="Kojima H."/>
            <person name="Fukui M."/>
        </authorList>
    </citation>
    <scope>NUCLEOTIDE SEQUENCE [LARGE SCALE GENOMIC DNA]</scope>
    <source>
        <strain evidence="13">AkT22</strain>
    </source>
</reference>
<evidence type="ECO:0000313" key="12">
    <source>
        <dbReference type="EMBL" id="BBP43915.1"/>
    </source>
</evidence>
<feature type="domain" description="PPIase FKBP-type" evidence="11">
    <location>
        <begin position="6"/>
        <end position="69"/>
    </location>
</feature>
<evidence type="ECO:0000256" key="8">
    <source>
        <dbReference type="ARBA" id="ARBA00037071"/>
    </source>
</evidence>
<dbReference type="PANTHER" id="PTHR47861:SF3">
    <property type="entry name" value="FKBP-TYPE PEPTIDYL-PROLYL CIS-TRANS ISOMERASE SLYD"/>
    <property type="match status" value="1"/>
</dbReference>
<evidence type="ECO:0000256" key="6">
    <source>
        <dbReference type="ARBA" id="ARBA00023186"/>
    </source>
</evidence>
<evidence type="ECO:0000256" key="7">
    <source>
        <dbReference type="ARBA" id="ARBA00023235"/>
    </source>
</evidence>
<evidence type="ECO:0000256" key="1">
    <source>
        <dbReference type="ARBA" id="ARBA00000971"/>
    </source>
</evidence>
<gene>
    <name evidence="12" type="primary">slyD</name>
    <name evidence="12" type="ORF">THMIRHAT_16610</name>
</gene>
<evidence type="ECO:0000256" key="10">
    <source>
        <dbReference type="RuleBase" id="RU003915"/>
    </source>
</evidence>
<dbReference type="PROSITE" id="PS50059">
    <property type="entry name" value="FKBP_PPIASE"/>
    <property type="match status" value="1"/>
</dbReference>
<dbReference type="GO" id="GO:0003755">
    <property type="term" value="F:peptidyl-prolyl cis-trans isomerase activity"/>
    <property type="evidence" value="ECO:0007669"/>
    <property type="project" value="UniProtKB-UniRule"/>
</dbReference>
<dbReference type="KEGG" id="tzo:THMIRHAT_16610"/>
<keyword evidence="13" id="KW-1185">Reference proteome</keyword>
<evidence type="ECO:0000256" key="5">
    <source>
        <dbReference type="ARBA" id="ARBA00023110"/>
    </source>
</evidence>
<evidence type="ECO:0000256" key="9">
    <source>
        <dbReference type="PROSITE-ProRule" id="PRU00277"/>
    </source>
</evidence>
<keyword evidence="7 9" id="KW-0413">Isomerase</keyword>
<dbReference type="RefSeq" id="WP_173291676.1">
    <property type="nucleotide sequence ID" value="NZ_AP021888.1"/>
</dbReference>
<dbReference type="AlphaFoldDB" id="A0A6F8PP87"/>
<name>A0A6F8PP87_9GAMM</name>
<dbReference type="SUPFAM" id="SSF54534">
    <property type="entry name" value="FKBP-like"/>
    <property type="match status" value="1"/>
</dbReference>
<evidence type="ECO:0000256" key="3">
    <source>
        <dbReference type="ARBA" id="ARBA00006577"/>
    </source>
</evidence>
<dbReference type="Pfam" id="PF00254">
    <property type="entry name" value="FKBP_C"/>
    <property type="match status" value="1"/>
</dbReference>
<comment type="catalytic activity">
    <reaction evidence="1 9 10">
        <text>[protein]-peptidylproline (omega=180) = [protein]-peptidylproline (omega=0)</text>
        <dbReference type="Rhea" id="RHEA:16237"/>
        <dbReference type="Rhea" id="RHEA-COMP:10747"/>
        <dbReference type="Rhea" id="RHEA-COMP:10748"/>
        <dbReference type="ChEBI" id="CHEBI:83833"/>
        <dbReference type="ChEBI" id="CHEBI:83834"/>
        <dbReference type="EC" id="5.2.1.8"/>
    </reaction>
</comment>
<dbReference type="Gene3D" id="3.10.50.40">
    <property type="match status" value="1"/>
</dbReference>
<dbReference type="InterPro" id="IPR001179">
    <property type="entry name" value="PPIase_FKBP_dom"/>
</dbReference>